<organism evidence="2 3">
    <name type="scientific">Morus notabilis</name>
    <dbReference type="NCBI Taxonomy" id="981085"/>
    <lineage>
        <taxon>Eukaryota</taxon>
        <taxon>Viridiplantae</taxon>
        <taxon>Streptophyta</taxon>
        <taxon>Embryophyta</taxon>
        <taxon>Tracheophyta</taxon>
        <taxon>Spermatophyta</taxon>
        <taxon>Magnoliopsida</taxon>
        <taxon>eudicotyledons</taxon>
        <taxon>Gunneridae</taxon>
        <taxon>Pentapetalae</taxon>
        <taxon>rosids</taxon>
        <taxon>fabids</taxon>
        <taxon>Rosales</taxon>
        <taxon>Moraceae</taxon>
        <taxon>Moreae</taxon>
        <taxon>Morus</taxon>
    </lineage>
</organism>
<keyword evidence="3" id="KW-1185">Reference proteome</keyword>
<keyword evidence="1" id="KW-0812">Transmembrane</keyword>
<gene>
    <name evidence="2" type="ORF">L484_001448</name>
</gene>
<dbReference type="EMBL" id="KE344784">
    <property type="protein sequence ID" value="EXB79004.1"/>
    <property type="molecule type" value="Genomic_DNA"/>
</dbReference>
<keyword evidence="1" id="KW-0472">Membrane</keyword>
<proteinExistence type="predicted"/>
<keyword evidence="1" id="KW-1133">Transmembrane helix</keyword>
<evidence type="ECO:0000313" key="3">
    <source>
        <dbReference type="Proteomes" id="UP000030645"/>
    </source>
</evidence>
<name>W9RKN8_9ROSA</name>
<evidence type="ECO:0000313" key="2">
    <source>
        <dbReference type="EMBL" id="EXB79004.1"/>
    </source>
</evidence>
<dbReference type="Proteomes" id="UP000030645">
    <property type="component" value="Unassembled WGS sequence"/>
</dbReference>
<protein>
    <submittedName>
        <fullName evidence="2">Uncharacterized protein</fullName>
    </submittedName>
</protein>
<feature type="transmembrane region" description="Helical" evidence="1">
    <location>
        <begin position="7"/>
        <end position="29"/>
    </location>
</feature>
<reference evidence="3" key="1">
    <citation type="submission" date="2013-01" db="EMBL/GenBank/DDBJ databases">
        <title>Draft Genome Sequence of a Mulberry Tree, Morus notabilis C.K. Schneid.</title>
        <authorList>
            <person name="He N."/>
            <person name="Zhao S."/>
        </authorList>
    </citation>
    <scope>NUCLEOTIDE SEQUENCE</scope>
</reference>
<dbReference type="AlphaFoldDB" id="W9RKN8"/>
<evidence type="ECO:0000256" key="1">
    <source>
        <dbReference type="SAM" id="Phobius"/>
    </source>
</evidence>
<accession>W9RKN8</accession>
<sequence length="91" mass="10230">MRRQEKVLHVPSASLIGFLSTILLIYLVLLSSHASSTSEENPRERLVMSLGSLVDYASREGREEKVAMEMAIEDFCSNHSSKNKISLKFCI</sequence>